<dbReference type="AlphaFoldDB" id="A0A379FD88"/>
<protein>
    <submittedName>
        <fullName evidence="1">Uncharacterized protein</fullName>
    </submittedName>
</protein>
<evidence type="ECO:0000313" key="2">
    <source>
        <dbReference type="Proteomes" id="UP000254331"/>
    </source>
</evidence>
<reference evidence="1 2" key="1">
    <citation type="submission" date="2018-06" db="EMBL/GenBank/DDBJ databases">
        <authorList>
            <consortium name="Pathogen Informatics"/>
            <person name="Doyle S."/>
        </authorList>
    </citation>
    <scope>NUCLEOTIDE SEQUENCE [LARGE SCALE GENOMIC DNA]</scope>
    <source>
        <strain evidence="1 2">NCTC10376</strain>
    </source>
</reference>
<proteinExistence type="predicted"/>
<dbReference type="EMBL" id="UGTW01000001">
    <property type="protein sequence ID" value="SUC17428.1"/>
    <property type="molecule type" value="Genomic_DNA"/>
</dbReference>
<gene>
    <name evidence="1" type="ORF">NCTC10376_03371</name>
</gene>
<accession>A0A379FD88</accession>
<sequence length="144" mass="16417">MSMQKIKLTLDLLARLCFKQVSVLSERASFSHAEYFSLESVLNALLTGKNKFFIGDECEVNHILDCFCDHLGIENTGVRRFVLKGAKFYFVSHDDFKKPLFGGLAGDVYYAIPQQPSDIEAYLIDSLSCHTRYYVTKYQGSHNK</sequence>
<dbReference type="RefSeq" id="WP_115370844.1">
    <property type="nucleotide sequence ID" value="NZ_UGTW01000001.1"/>
</dbReference>
<evidence type="ECO:0000313" key="1">
    <source>
        <dbReference type="EMBL" id="SUC17428.1"/>
    </source>
</evidence>
<organism evidence="1 2">
    <name type="scientific">Proteus vulgaris</name>
    <dbReference type="NCBI Taxonomy" id="585"/>
    <lineage>
        <taxon>Bacteria</taxon>
        <taxon>Pseudomonadati</taxon>
        <taxon>Pseudomonadota</taxon>
        <taxon>Gammaproteobacteria</taxon>
        <taxon>Enterobacterales</taxon>
        <taxon>Morganellaceae</taxon>
        <taxon>Proteus</taxon>
    </lineage>
</organism>
<dbReference type="Proteomes" id="UP000254331">
    <property type="component" value="Unassembled WGS sequence"/>
</dbReference>
<name>A0A379FD88_PROVU</name>